<evidence type="ECO:0008006" key="4">
    <source>
        <dbReference type="Google" id="ProtNLM"/>
    </source>
</evidence>
<feature type="transmembrane region" description="Helical" evidence="1">
    <location>
        <begin position="39"/>
        <end position="56"/>
    </location>
</feature>
<dbReference type="Proteomes" id="UP000721236">
    <property type="component" value="Unassembled WGS sequence"/>
</dbReference>
<accession>A0ABM8XAK4</accession>
<name>A0ABM8XAK4_9BURK</name>
<reference evidence="2 3" key="1">
    <citation type="submission" date="2021-08" db="EMBL/GenBank/DDBJ databases">
        <authorList>
            <person name="Peeters C."/>
        </authorList>
    </citation>
    <scope>NUCLEOTIDE SEQUENCE [LARGE SCALE GENOMIC DNA]</scope>
    <source>
        <strain evidence="2 3">LMG 21510</strain>
    </source>
</reference>
<keyword evidence="3" id="KW-1185">Reference proteome</keyword>
<comment type="caution">
    <text evidence="2">The sequence shown here is derived from an EMBL/GenBank/DDBJ whole genome shotgun (WGS) entry which is preliminary data.</text>
</comment>
<evidence type="ECO:0000313" key="2">
    <source>
        <dbReference type="EMBL" id="CAG9177037.1"/>
    </source>
</evidence>
<gene>
    <name evidence="2" type="ORF">LMG21510_03193</name>
</gene>
<sequence>MTMLQLFVSEWKQLRRDAREKRPASEATRLRHKLWRKEVGLAVVALGAIAMFVHAARGLSGLVG</sequence>
<dbReference type="EMBL" id="CAJZAH010000003">
    <property type="protein sequence ID" value="CAG9177037.1"/>
    <property type="molecule type" value="Genomic_DNA"/>
</dbReference>
<keyword evidence="1" id="KW-0812">Transmembrane</keyword>
<proteinExistence type="predicted"/>
<keyword evidence="1" id="KW-0472">Membrane</keyword>
<protein>
    <recommendedName>
        <fullName evidence="4">Transmembrane protein</fullName>
    </recommendedName>
</protein>
<evidence type="ECO:0000313" key="3">
    <source>
        <dbReference type="Proteomes" id="UP000721236"/>
    </source>
</evidence>
<keyword evidence="1" id="KW-1133">Transmembrane helix</keyword>
<dbReference type="RefSeq" id="WP_222208325.1">
    <property type="nucleotide sequence ID" value="NZ_CAJZAH010000003.1"/>
</dbReference>
<organism evidence="2 3">
    <name type="scientific">Cupriavidus respiraculi</name>
    <dbReference type="NCBI Taxonomy" id="195930"/>
    <lineage>
        <taxon>Bacteria</taxon>
        <taxon>Pseudomonadati</taxon>
        <taxon>Pseudomonadota</taxon>
        <taxon>Betaproteobacteria</taxon>
        <taxon>Burkholderiales</taxon>
        <taxon>Burkholderiaceae</taxon>
        <taxon>Cupriavidus</taxon>
    </lineage>
</organism>
<evidence type="ECO:0000256" key="1">
    <source>
        <dbReference type="SAM" id="Phobius"/>
    </source>
</evidence>